<feature type="compositionally biased region" description="Low complexity" evidence="9">
    <location>
        <begin position="597"/>
        <end position="611"/>
    </location>
</feature>
<keyword evidence="7" id="KW-0539">Nucleus</keyword>
<feature type="compositionally biased region" description="Basic and acidic residues" evidence="9">
    <location>
        <begin position="1101"/>
        <end position="1112"/>
    </location>
</feature>
<reference evidence="13 14" key="2">
    <citation type="submission" date="2017-02" db="EMBL/GenBank/DDBJ databases">
        <title>A genome survey and senescence transcriptome analysis in Lentinula edodes.</title>
        <authorList>
            <person name="Sakamoto Y."/>
            <person name="Nakade K."/>
            <person name="Sato S."/>
            <person name="Yoshida Y."/>
            <person name="Miyazaki K."/>
            <person name="Natsume S."/>
            <person name="Konno N."/>
        </authorList>
    </citation>
    <scope>NUCLEOTIDE SEQUENCE [LARGE SCALE GENOMIC DNA]</scope>
    <source>
        <strain evidence="13 14">NBRC 111202</strain>
    </source>
</reference>
<comment type="subcellular location">
    <subcellularLocation>
        <location evidence="1">Nucleus</location>
    </subcellularLocation>
</comment>
<dbReference type="SUPFAM" id="SSF57903">
    <property type="entry name" value="FYVE/PHD zinc finger"/>
    <property type="match status" value="2"/>
</dbReference>
<feature type="compositionally biased region" description="Low complexity" evidence="9">
    <location>
        <begin position="1497"/>
        <end position="1517"/>
    </location>
</feature>
<dbReference type="PROSITE" id="PS51038">
    <property type="entry name" value="BAH"/>
    <property type="match status" value="1"/>
</dbReference>
<dbReference type="InterPro" id="IPR001025">
    <property type="entry name" value="BAH_dom"/>
</dbReference>
<evidence type="ECO:0000256" key="6">
    <source>
        <dbReference type="ARBA" id="ARBA00023163"/>
    </source>
</evidence>
<dbReference type="SMART" id="SM00401">
    <property type="entry name" value="ZnF_GATA"/>
    <property type="match status" value="1"/>
</dbReference>
<dbReference type="SMART" id="SM00439">
    <property type="entry name" value="BAH"/>
    <property type="match status" value="1"/>
</dbReference>
<dbReference type="PROSITE" id="PS50016">
    <property type="entry name" value="ZF_PHD_2"/>
    <property type="match status" value="1"/>
</dbReference>
<dbReference type="CDD" id="cd15571">
    <property type="entry name" value="ePHD"/>
    <property type="match status" value="1"/>
</dbReference>
<feature type="compositionally biased region" description="Polar residues" evidence="9">
    <location>
        <begin position="1035"/>
        <end position="1051"/>
    </location>
</feature>
<dbReference type="InterPro" id="IPR029617">
    <property type="entry name" value="Snt2"/>
</dbReference>
<keyword evidence="6" id="KW-0804">Transcription</keyword>
<dbReference type="Gene3D" id="1.10.10.60">
    <property type="entry name" value="Homeodomain-like"/>
    <property type="match status" value="1"/>
</dbReference>
<comment type="caution">
    <text evidence="13">The sequence shown here is derived from an EMBL/GenBank/DDBJ whole genome shotgun (WGS) entry which is preliminary data.</text>
</comment>
<protein>
    <submittedName>
        <fullName evidence="13">Lid2 complex component snt2</fullName>
    </submittedName>
</protein>
<dbReference type="InterPro" id="IPR018866">
    <property type="entry name" value="Znf-4CXXC_R1"/>
</dbReference>
<feature type="compositionally biased region" description="Low complexity" evidence="9">
    <location>
        <begin position="1059"/>
        <end position="1090"/>
    </location>
</feature>
<evidence type="ECO:0000313" key="14">
    <source>
        <dbReference type="Proteomes" id="UP000188533"/>
    </source>
</evidence>
<evidence type="ECO:0000256" key="8">
    <source>
        <dbReference type="PROSITE-ProRule" id="PRU00146"/>
    </source>
</evidence>
<feature type="region of interest" description="Disordered" evidence="9">
    <location>
        <begin position="2480"/>
        <end position="2508"/>
    </location>
</feature>
<dbReference type="GO" id="GO:0048189">
    <property type="term" value="C:Lid2 complex"/>
    <property type="evidence" value="ECO:0007669"/>
    <property type="project" value="TreeGrafter"/>
</dbReference>
<dbReference type="SMART" id="SM00249">
    <property type="entry name" value="PHD"/>
    <property type="match status" value="4"/>
</dbReference>
<dbReference type="InterPro" id="IPR001965">
    <property type="entry name" value="Znf_PHD"/>
</dbReference>
<feature type="region of interest" description="Disordered" evidence="9">
    <location>
        <begin position="578"/>
        <end position="645"/>
    </location>
</feature>
<evidence type="ECO:0000256" key="5">
    <source>
        <dbReference type="ARBA" id="ARBA00023015"/>
    </source>
</evidence>
<evidence type="ECO:0000259" key="12">
    <source>
        <dbReference type="PROSITE" id="PS51805"/>
    </source>
</evidence>
<dbReference type="GO" id="GO:0043565">
    <property type="term" value="F:sequence-specific DNA binding"/>
    <property type="evidence" value="ECO:0007669"/>
    <property type="project" value="InterPro"/>
</dbReference>
<dbReference type="CDD" id="cd15497">
    <property type="entry name" value="PHD1_Snt2p_like"/>
    <property type="match status" value="1"/>
</dbReference>
<feature type="domain" description="BAH" evidence="11">
    <location>
        <begin position="25"/>
        <end position="153"/>
    </location>
</feature>
<feature type="region of interest" description="Disordered" evidence="9">
    <location>
        <begin position="2017"/>
        <end position="2085"/>
    </location>
</feature>
<feature type="compositionally biased region" description="Polar residues" evidence="9">
    <location>
        <begin position="1857"/>
        <end position="1867"/>
    </location>
</feature>
<organism evidence="13 14">
    <name type="scientific">Lentinula edodes</name>
    <name type="common">Shiitake mushroom</name>
    <name type="synonym">Lentinus edodes</name>
    <dbReference type="NCBI Taxonomy" id="5353"/>
    <lineage>
        <taxon>Eukaryota</taxon>
        <taxon>Fungi</taxon>
        <taxon>Dikarya</taxon>
        <taxon>Basidiomycota</taxon>
        <taxon>Agaricomycotina</taxon>
        <taxon>Agaricomycetes</taxon>
        <taxon>Agaricomycetidae</taxon>
        <taxon>Agaricales</taxon>
        <taxon>Marasmiineae</taxon>
        <taxon>Omphalotaceae</taxon>
        <taxon>Lentinula</taxon>
    </lineage>
</organism>
<dbReference type="Gene3D" id="2.30.30.490">
    <property type="match status" value="1"/>
</dbReference>
<evidence type="ECO:0000256" key="3">
    <source>
        <dbReference type="ARBA" id="ARBA00022771"/>
    </source>
</evidence>
<evidence type="ECO:0000256" key="9">
    <source>
        <dbReference type="SAM" id="MobiDB-lite"/>
    </source>
</evidence>
<feature type="region of interest" description="Disordered" evidence="9">
    <location>
        <begin position="248"/>
        <end position="287"/>
    </location>
</feature>
<dbReference type="InterPro" id="IPR034732">
    <property type="entry name" value="EPHD"/>
</dbReference>
<dbReference type="GO" id="GO:0006355">
    <property type="term" value="P:regulation of DNA-templated transcription"/>
    <property type="evidence" value="ECO:0007669"/>
    <property type="project" value="InterPro"/>
</dbReference>
<dbReference type="Pfam" id="PF01426">
    <property type="entry name" value="BAH"/>
    <property type="match status" value="1"/>
</dbReference>
<dbReference type="Pfam" id="PF10497">
    <property type="entry name" value="zf-4CXXC_R1"/>
    <property type="match status" value="2"/>
</dbReference>
<feature type="compositionally biased region" description="Polar residues" evidence="9">
    <location>
        <begin position="1091"/>
        <end position="1100"/>
    </location>
</feature>
<evidence type="ECO:0000256" key="1">
    <source>
        <dbReference type="ARBA" id="ARBA00004123"/>
    </source>
</evidence>
<dbReference type="Proteomes" id="UP000188533">
    <property type="component" value="Unassembled WGS sequence"/>
</dbReference>
<evidence type="ECO:0000256" key="7">
    <source>
        <dbReference type="ARBA" id="ARBA00023242"/>
    </source>
</evidence>
<dbReference type="Gene3D" id="3.30.40.10">
    <property type="entry name" value="Zinc/RING finger domain, C3HC4 (zinc finger)"/>
    <property type="match status" value="2"/>
</dbReference>
<feature type="domain" description="PHD-type" evidence="12">
    <location>
        <begin position="704"/>
        <end position="822"/>
    </location>
</feature>
<feature type="compositionally biased region" description="Low complexity" evidence="9">
    <location>
        <begin position="1464"/>
        <end position="1476"/>
    </location>
</feature>
<dbReference type="GO" id="GO:0003682">
    <property type="term" value="F:chromatin binding"/>
    <property type="evidence" value="ECO:0007669"/>
    <property type="project" value="InterPro"/>
</dbReference>
<keyword evidence="4" id="KW-0862">Zinc</keyword>
<name>A0A1Q3E807_LENED</name>
<evidence type="ECO:0000256" key="2">
    <source>
        <dbReference type="ARBA" id="ARBA00022723"/>
    </source>
</evidence>
<feature type="region of interest" description="Disordered" evidence="9">
    <location>
        <begin position="1844"/>
        <end position="1867"/>
    </location>
</feature>
<accession>A0A1Q3E807</accession>
<dbReference type="Pfam" id="PF00628">
    <property type="entry name" value="PHD"/>
    <property type="match status" value="1"/>
</dbReference>
<reference evidence="13 14" key="1">
    <citation type="submission" date="2016-08" db="EMBL/GenBank/DDBJ databases">
        <authorList>
            <consortium name="Lentinula edodes genome sequencing consortium"/>
            <person name="Sakamoto Y."/>
            <person name="Nakade K."/>
            <person name="Sato S."/>
            <person name="Yoshida Y."/>
            <person name="Miyazaki K."/>
            <person name="Natsume S."/>
            <person name="Konno N."/>
        </authorList>
    </citation>
    <scope>NUCLEOTIDE SEQUENCE [LARGE SCALE GENOMIC DNA]</scope>
    <source>
        <strain evidence="13 14">NBRC 111202</strain>
    </source>
</reference>
<feature type="compositionally biased region" description="Polar residues" evidence="9">
    <location>
        <begin position="2170"/>
        <end position="2179"/>
    </location>
</feature>
<dbReference type="PROSITE" id="PS51805">
    <property type="entry name" value="EPHD"/>
    <property type="match status" value="1"/>
</dbReference>
<feature type="region of interest" description="Disordered" evidence="9">
    <location>
        <begin position="1897"/>
        <end position="1943"/>
    </location>
</feature>
<feature type="compositionally biased region" description="Basic and acidic residues" evidence="9">
    <location>
        <begin position="2487"/>
        <end position="2508"/>
    </location>
</feature>
<dbReference type="InterPro" id="IPR000679">
    <property type="entry name" value="Znf_GATA"/>
</dbReference>
<evidence type="ECO:0000259" key="10">
    <source>
        <dbReference type="PROSITE" id="PS50016"/>
    </source>
</evidence>
<dbReference type="InterPro" id="IPR011011">
    <property type="entry name" value="Znf_FYVE_PHD"/>
</dbReference>
<dbReference type="GO" id="GO:0004842">
    <property type="term" value="F:ubiquitin-protein transferase activity"/>
    <property type="evidence" value="ECO:0007669"/>
    <property type="project" value="TreeGrafter"/>
</dbReference>
<dbReference type="PANTHER" id="PTHR47672:SF1">
    <property type="entry name" value="E3 UBIQUITIN-PROTEIN LIGASE SNT2"/>
    <property type="match status" value="1"/>
</dbReference>
<dbReference type="InterPro" id="IPR043151">
    <property type="entry name" value="BAH_sf"/>
</dbReference>
<feature type="region of interest" description="Disordered" evidence="9">
    <location>
        <begin position="2165"/>
        <end position="2196"/>
    </location>
</feature>
<feature type="domain" description="PHD-type" evidence="10">
    <location>
        <begin position="190"/>
        <end position="242"/>
    </location>
</feature>
<dbReference type="STRING" id="5353.A0A1Q3E807"/>
<dbReference type="InterPro" id="IPR019787">
    <property type="entry name" value="Znf_PHD-finger"/>
</dbReference>
<feature type="region of interest" description="Disordered" evidence="9">
    <location>
        <begin position="1455"/>
        <end position="1520"/>
    </location>
</feature>
<evidence type="ECO:0000259" key="11">
    <source>
        <dbReference type="PROSITE" id="PS51038"/>
    </source>
</evidence>
<dbReference type="Pfam" id="PF13832">
    <property type="entry name" value="zf-HC5HC2H_2"/>
    <property type="match status" value="1"/>
</dbReference>
<dbReference type="EMBL" id="BDGU01000146">
    <property type="protein sequence ID" value="GAW03385.1"/>
    <property type="molecule type" value="Genomic_DNA"/>
</dbReference>
<feature type="region of interest" description="Disordered" evidence="9">
    <location>
        <begin position="1028"/>
        <end position="1113"/>
    </location>
</feature>
<evidence type="ECO:0000256" key="4">
    <source>
        <dbReference type="ARBA" id="ARBA00022833"/>
    </source>
</evidence>
<dbReference type="PANTHER" id="PTHR47672">
    <property type="entry name" value="E3 UBIQUITIN-PROTEIN LIGASE SNT2"/>
    <property type="match status" value="1"/>
</dbReference>
<feature type="region of interest" description="Disordered" evidence="9">
    <location>
        <begin position="333"/>
        <end position="352"/>
    </location>
</feature>
<keyword evidence="14" id="KW-1185">Reference proteome</keyword>
<keyword evidence="5" id="KW-0805">Transcription regulation</keyword>
<sequence>MASGSAESSSPNNQTKHTVLLKGGVEIKVNDHVYVSPSWSTREGTPYSIGRIMEFLKPEGTSSSTDFDSLPYSRVRLAWYYRPRDVSDRPGGDSRLLLAAIYSEICDINQVRAKCFVVHRDKISDLAGWKKRPDRFYFMRLFDPYLKKEFEIIQASDVKNVPEDVRNTLVERYEYVAAEKEVVPDLTDALRLCDTCTVWCASLESVQCDRCKKYFHMHCVQPPLQAKPSRGYGWTCAPCSRRHEEEVDSRAAVRHATPVPIKPPLKSNAPAPRGRGRPRKDRTQAEKEENFPVKHFRLWPFRYFGQYTLVEDTLDPEDLIFPRAATRVGPKYQLTAFPDNGGPHLGPDEERGTDKTVEVLGAVNDFTPSEMSEMEACLRSITNDGKTRSSVDFLTEVVRQFSDATLNGKSLSSVTPKTLNMPRIEKWKVQPTRRYTDKDWSREEIVAFEDAIAVHGAELRAVRDEVVVRSIYEVVRFYGHWKNTKLGEENERIRTYGSMPTPIPSTQLSLGGLHRSQTIGLSDDESSIIVPPSKVPSCGACRTRDSKIWWKAPKGLQSNVLCDSCGVNYRKYADLNMRPTRDESTPAPVVPSGLGQGSSTRGRPSGSSSSSAEKREGTPVVGPASKRSKTASSIPSTPPPPSNVPQLRCCACSKNGPVGKVIKCKKCGFSVHAASVGITLSADKLDDWRCDLCENEEEQEASIYHDCLLCPRPRGPVQSRPGSYLQACKVTESHGWAHVLCSVFIPEINFTNTSTMRSVEGITGIPNRRWMAQCGICQQRGGAVVKCSDCSKEYHVSCAWNQGHTFGFEIQPVKGTRRETHVTTMFRGEPGCMNAIISCKEHDHSRRQIYEICETDDGGESALQVYCRAYKQVPQVSQTHALLRKARRLDQLITVRPESSGPVADFPSEDLQCVKCSTHFTPKFYQTESGWLCHACNFKPLPIATANHDMSGGIVNTLKLRSPTLQPESLSVSGSEVLNESTSECTPLEVAALKQLLIHQDVSSSEPFSALEKCANIPNLDAIDKEAESVDTDTETAVATNMSESINSSLFTPPRRESISPLSPSSSLDGASLFSPRESPKSSTSTLSPLRQQTENSHQQEPGEKFDPESYHGHGTGTLIFLSHIQAPLLPRDTTHAHYLKPHPKVLEKITKFSSPSVLFQDSPSPPPFGLHHKKAPPRPNVYAPSTSALPLSSSLKQHTPMKYTNLQDALNASTIHNAEDDYIGAFIDKTRPVVRRKQKQSPFDGVHLPRKKARLNPSIVAAPSSGNSSVSVVVSQNLTTTKSSYIPGDIMLTDKTRGDGDGYVRLFVGRHMDFISGASWLKNAHESTIPNSSSKQKRRDHRMLLVKNSNTRHIGVKNHRQGEVQNLGTKRGLPPGLNSCSTGLMNWKGKDRMLSSSKRNSGSVERMFASIFAPETAAGYWIVQNSDEEDPGDETDDEDDLPYLDLSEVHKVRASSSYSSVNTAGTAGTASRTTGKMTMPLPNPNPKPKTQPHGTPQSAPSSVPGGPSKSSSPKAQYPDPGNSFGVNFFLLTNLDPVMPLSPPVKAQQFPIQRDAISLNLPGPSEKALGKRKAFDDGVKPHIKRGRPGKHRPPTVLANSSMTQDSHLIPDSVGQHELFSRTSAVSASGPSEILGGPRITDNLVKIPSSQGNQNGHIYQFYSPHAHVRTSTRTNAYIPGLTSLPPIAIVGNPFSGDGAESGVEAEATIGQTGHDEPDTHCDDLKWAAEKFLVLLQNDPQQAKDVIEMLQLQRPGQTIATGNTLPQPQSNGSLDGFLNMPGHDVGIGQEITKRNFSVHGDHRGVDVGEWLIPSFGMGRILEAGDQANTEIESGLYSGLSRSSRAGIEVSTPDHPVKHTSMSPDASSNATINPSILFSVEDEHVTSDGLDILNSSERVYYSGDPLPPRGKQRMISVQPKARKQRNTDSQSSATSPVPQPPPPLLQSNALSLVLDYGSNSDSEEKDNLHEDSLDFDVHLHTIVSALSATPATLASPSTVSSSLKESQATINNGVDVISIESGSGLQKGGERSPTSRLTIPSPNKQPSPKLRLSDPAALEVPRSADLSQKATGREKEKKKKKQAPANRRNWPLGSSEYFCHQCRSRSFKLHMACAFDNCNLKYCIKCITVRYADLLAFDAKRKDFSSRQRRKNANRKEMDLELETKEIEDRTLSESAGPSGENTIAERREKRDKVKGKAKMEPEIIASTEKDTAYEKETGEKAALTKSNWPEGPLEYYCHQCRHKSFRLYMECASEGCNAKYCIRCVTSRYASTISFDSTRDDFFCFRCKDTCLCDICCRKRGETYISFRRPPARPTTFKPAHLRPRQSEERPYPKLAPITVDTQVLHPVVYWGAVYNWTGEVIASAYVASVENDGIIFARPLQKRRVFIGDVQPDWELGSNFKIRYLGESRENVAQEPVITNDDTSSSPLRLQGPWFLAESMSIDIIADQSVIAHSLGASSSETRDSERKEVLASGNLRTFMGVRPSSHSSERDAYKPRSTHNPEGRFRSPETKGIKIDVKGDMDVQLSSAVVEGEIDVQGMYDVCGDSETDMVIQISPTTDEGEVAIGTDLESGAVTMNCCETEAESLDSQMDYDTTENFHVPSDNISPTSATEFDIALYKIMHLTPILSPMHD</sequence>
<gene>
    <name evidence="13" type="ORF">LENED_005112</name>
</gene>
<feature type="compositionally biased region" description="Polar residues" evidence="9">
    <location>
        <begin position="2029"/>
        <end position="2043"/>
    </location>
</feature>
<evidence type="ECO:0000313" key="13">
    <source>
        <dbReference type="EMBL" id="GAW03385.1"/>
    </source>
</evidence>
<keyword evidence="2" id="KW-0479">Metal-binding</keyword>
<dbReference type="InterPro" id="IPR013083">
    <property type="entry name" value="Znf_RING/FYVE/PHD"/>
</dbReference>
<proteinExistence type="predicted"/>
<dbReference type="GO" id="GO:0036205">
    <property type="term" value="P:histone catabolic process"/>
    <property type="evidence" value="ECO:0007669"/>
    <property type="project" value="TreeGrafter"/>
</dbReference>
<keyword evidence="3 8" id="KW-0863">Zinc-finger</keyword>
<dbReference type="GO" id="GO:0008270">
    <property type="term" value="F:zinc ion binding"/>
    <property type="evidence" value="ECO:0007669"/>
    <property type="project" value="UniProtKB-KW"/>
</dbReference>